<protein>
    <submittedName>
        <fullName evidence="2">NAD(P)-dependent dehydrogenase (Short-subunit alcohol dehydrogenase family)</fullName>
    </submittedName>
</protein>
<proteinExistence type="inferred from homology"/>
<evidence type="ECO:0000256" key="1">
    <source>
        <dbReference type="ARBA" id="ARBA00006484"/>
    </source>
</evidence>
<dbReference type="PRINTS" id="PR00081">
    <property type="entry name" value="GDHRDH"/>
</dbReference>
<dbReference type="InterPro" id="IPR020904">
    <property type="entry name" value="Sc_DH/Rdtase_CS"/>
</dbReference>
<dbReference type="RefSeq" id="WP_307224594.1">
    <property type="nucleotide sequence ID" value="NZ_CP116940.1"/>
</dbReference>
<accession>A0ABT9Y8Z7</accession>
<dbReference type="EMBL" id="JAUSUE010000015">
    <property type="protein sequence ID" value="MDQ0204319.1"/>
    <property type="molecule type" value="Genomic_DNA"/>
</dbReference>
<dbReference type="SUPFAM" id="SSF51735">
    <property type="entry name" value="NAD(P)-binding Rossmann-fold domains"/>
    <property type="match status" value="1"/>
</dbReference>
<gene>
    <name evidence="2" type="ORF">J2S01_002047</name>
</gene>
<dbReference type="InterPro" id="IPR050259">
    <property type="entry name" value="SDR"/>
</dbReference>
<evidence type="ECO:0000313" key="2">
    <source>
        <dbReference type="EMBL" id="MDQ0204319.1"/>
    </source>
</evidence>
<reference evidence="2 3" key="1">
    <citation type="submission" date="2023-07" db="EMBL/GenBank/DDBJ databases">
        <title>Genomic Encyclopedia of Type Strains, Phase IV (KMG-IV): sequencing the most valuable type-strain genomes for metagenomic binning, comparative biology and taxonomic classification.</title>
        <authorList>
            <person name="Goeker M."/>
        </authorList>
    </citation>
    <scope>NUCLEOTIDE SEQUENCE [LARGE SCALE GENOMIC DNA]</scope>
    <source>
        <strain evidence="2 3">DSM 16980</strain>
    </source>
</reference>
<comment type="similarity">
    <text evidence="1">Belongs to the short-chain dehydrogenases/reductases (SDR) family.</text>
</comment>
<comment type="caution">
    <text evidence="2">The sequence shown here is derived from an EMBL/GenBank/DDBJ whole genome shotgun (WGS) entry which is preliminary data.</text>
</comment>
<dbReference type="InterPro" id="IPR036291">
    <property type="entry name" value="NAD(P)-bd_dom_sf"/>
</dbReference>
<dbReference type="PRINTS" id="PR00080">
    <property type="entry name" value="SDRFAMILY"/>
</dbReference>
<dbReference type="PANTHER" id="PTHR42879:SF2">
    <property type="entry name" value="3-OXOACYL-[ACYL-CARRIER-PROTEIN] REDUCTASE FABG"/>
    <property type="match status" value="1"/>
</dbReference>
<keyword evidence="3" id="KW-1185">Reference proteome</keyword>
<dbReference type="Gene3D" id="3.40.50.720">
    <property type="entry name" value="NAD(P)-binding Rossmann-like Domain"/>
    <property type="match status" value="1"/>
</dbReference>
<name>A0ABT9Y8Z7_9FIRM</name>
<dbReference type="Pfam" id="PF13561">
    <property type="entry name" value="adh_short_C2"/>
    <property type="match status" value="1"/>
</dbReference>
<dbReference type="PANTHER" id="PTHR42879">
    <property type="entry name" value="3-OXOACYL-(ACYL-CARRIER-PROTEIN) REDUCTASE"/>
    <property type="match status" value="1"/>
</dbReference>
<sequence>MAAALFDISGKIAVVTGAGRGLGRGYVKELAQAGAVVICIGRHEESLRTAVQEMTAEGNTAAYFAGDVTDVNFIEEVMSKIYSAYGAINILVNNAGTEIAKPIEMVAESDFDKIVSVNIKGTYMMAKEAVKYMRRSKSGKIINIASLGSFIGLAESTVYCASKGAVVQFTKALALETAKDGISVNAIAPGYFLTEMTEEFFKDREHSAWICERIPMGRIGTYKDIAGTLIFLASKASDYITGQTVVVDGGWLAG</sequence>
<organism evidence="2 3">
    <name type="scientific">Pectinatus haikarae</name>
    <dbReference type="NCBI Taxonomy" id="349096"/>
    <lineage>
        <taxon>Bacteria</taxon>
        <taxon>Bacillati</taxon>
        <taxon>Bacillota</taxon>
        <taxon>Negativicutes</taxon>
        <taxon>Selenomonadales</taxon>
        <taxon>Selenomonadaceae</taxon>
        <taxon>Pectinatus</taxon>
    </lineage>
</organism>
<dbReference type="Proteomes" id="UP001239167">
    <property type="component" value="Unassembled WGS sequence"/>
</dbReference>
<dbReference type="InterPro" id="IPR002347">
    <property type="entry name" value="SDR_fam"/>
</dbReference>
<dbReference type="NCBIfam" id="NF005559">
    <property type="entry name" value="PRK07231.1"/>
    <property type="match status" value="1"/>
</dbReference>
<evidence type="ECO:0000313" key="3">
    <source>
        <dbReference type="Proteomes" id="UP001239167"/>
    </source>
</evidence>
<dbReference type="PROSITE" id="PS00061">
    <property type="entry name" value="ADH_SHORT"/>
    <property type="match status" value="1"/>
</dbReference>